<evidence type="ECO:0000313" key="2">
    <source>
        <dbReference type="Proteomes" id="UP000050795"/>
    </source>
</evidence>
<evidence type="ECO:0000313" key="3">
    <source>
        <dbReference type="WBParaSite" id="TREG1_63210.1"/>
    </source>
</evidence>
<evidence type="ECO:0000256" key="1">
    <source>
        <dbReference type="SAM" id="MobiDB-lite"/>
    </source>
</evidence>
<accession>A0AA85K331</accession>
<feature type="compositionally biased region" description="Basic residues" evidence="1">
    <location>
        <begin position="33"/>
        <end position="44"/>
    </location>
</feature>
<protein>
    <submittedName>
        <fullName evidence="3">Uncharacterized protein</fullName>
    </submittedName>
</protein>
<name>A0AA85K331_TRIRE</name>
<dbReference type="Proteomes" id="UP000050795">
    <property type="component" value="Unassembled WGS sequence"/>
</dbReference>
<feature type="region of interest" description="Disordered" evidence="1">
    <location>
        <begin position="33"/>
        <end position="55"/>
    </location>
</feature>
<proteinExistence type="predicted"/>
<dbReference type="WBParaSite" id="TREG1_63210.1">
    <property type="protein sequence ID" value="TREG1_63210.1"/>
    <property type="gene ID" value="TREG1_63210"/>
</dbReference>
<sequence>MAYKSTNDRHNYFTWCSVDKLIKSLCIHKENHKRKFQKHKRQRKSSSLSKAQDLINKQTTEHDNISLSKEILNTFMNLNNESGDNNNNNTVRQRFNALKQNDIVRKDFTDDDIKYIQCIHHLNEIVSQLNDTIMHGDDGKINLGGDYTPCEVNIQTSNQNNISKSGTLFKKFDTNQMIIYEIVYATNLLTKALMRMRKNDLNSNEHLSRNTRYLLRAHLNTLDFEDCPGSCDINVIQEHPAVLVNNVPALCKAEQNILITIEDINPIEATQNPSKMKDQLTNSSLSNHLNLPSESHQSIRKKSRSSYGDTDIYSESTNISIFIPYDDTTLQKYNLKTTQNSTTLYTFEEMISDYENIQQLDSFSIYSEKFGSNNESKEISVNKTEIQNDSEDIIKKHSTFISQNKRQTEHSFKTKATCQNIAKIPAKLNRRNLSLTQKDKEQNTSAYRTVHLSRIESARKSVSSTVRPSVSKEKVNASGSYSNKVFIVGSNREERSLSKNPQKRNSCKRHQSEVIRKLKNLNTNKVPFK</sequence>
<organism evidence="2 3">
    <name type="scientific">Trichobilharzia regenti</name>
    <name type="common">Nasal bird schistosome</name>
    <dbReference type="NCBI Taxonomy" id="157069"/>
    <lineage>
        <taxon>Eukaryota</taxon>
        <taxon>Metazoa</taxon>
        <taxon>Spiralia</taxon>
        <taxon>Lophotrochozoa</taxon>
        <taxon>Platyhelminthes</taxon>
        <taxon>Trematoda</taxon>
        <taxon>Digenea</taxon>
        <taxon>Strigeidida</taxon>
        <taxon>Schistosomatoidea</taxon>
        <taxon>Schistosomatidae</taxon>
        <taxon>Trichobilharzia</taxon>
    </lineage>
</organism>
<reference evidence="3" key="2">
    <citation type="submission" date="2023-11" db="UniProtKB">
        <authorList>
            <consortium name="WormBaseParasite"/>
        </authorList>
    </citation>
    <scope>IDENTIFICATION</scope>
</reference>
<feature type="region of interest" description="Disordered" evidence="1">
    <location>
        <begin position="273"/>
        <end position="307"/>
    </location>
</feature>
<keyword evidence="2" id="KW-1185">Reference proteome</keyword>
<feature type="compositionally biased region" description="Low complexity" evidence="1">
    <location>
        <begin position="282"/>
        <end position="295"/>
    </location>
</feature>
<dbReference type="AlphaFoldDB" id="A0AA85K331"/>
<feature type="region of interest" description="Disordered" evidence="1">
    <location>
        <begin position="492"/>
        <end position="511"/>
    </location>
</feature>
<reference evidence="2" key="1">
    <citation type="submission" date="2022-06" db="EMBL/GenBank/DDBJ databases">
        <authorList>
            <person name="Berger JAMES D."/>
            <person name="Berger JAMES D."/>
        </authorList>
    </citation>
    <scope>NUCLEOTIDE SEQUENCE [LARGE SCALE GENOMIC DNA]</scope>
</reference>